<dbReference type="EMBL" id="CP133592">
    <property type="protein sequence ID" value="WMW25477.1"/>
    <property type="molecule type" value="Genomic_DNA"/>
</dbReference>
<feature type="domain" description="CheW-like" evidence="1">
    <location>
        <begin position="14"/>
        <end position="155"/>
    </location>
</feature>
<dbReference type="InterPro" id="IPR036061">
    <property type="entry name" value="CheW-like_dom_sf"/>
</dbReference>
<evidence type="ECO:0000259" key="1">
    <source>
        <dbReference type="PROSITE" id="PS50851"/>
    </source>
</evidence>
<dbReference type="Proteomes" id="UP001182908">
    <property type="component" value="Chromosome"/>
</dbReference>
<gene>
    <name evidence="2" type="ORF">RE474_01790</name>
</gene>
<dbReference type="GeneID" id="84231409"/>
<reference evidence="2 3" key="1">
    <citation type="submission" date="2023-08" db="EMBL/GenBank/DDBJ databases">
        <title>Methanolobus mangrovi sp. nov. and Methanolobus sediminis sp. nov, two novel methylotrophic methanogens isolated from mangrove sediments in China.</title>
        <authorList>
            <person name="Zhou J."/>
        </authorList>
    </citation>
    <scope>NUCLEOTIDE SEQUENCE [LARGE SCALE GENOMIC DNA]</scope>
    <source>
        <strain evidence="2 3">FTZ6</strain>
    </source>
</reference>
<evidence type="ECO:0000313" key="3">
    <source>
        <dbReference type="Proteomes" id="UP001182908"/>
    </source>
</evidence>
<dbReference type="InterPro" id="IPR002545">
    <property type="entry name" value="CheW-lke_dom"/>
</dbReference>
<dbReference type="CDD" id="cd00732">
    <property type="entry name" value="CheW"/>
    <property type="match status" value="1"/>
</dbReference>
<dbReference type="PANTHER" id="PTHR22617">
    <property type="entry name" value="CHEMOTAXIS SENSOR HISTIDINE KINASE-RELATED"/>
    <property type="match status" value="1"/>
</dbReference>
<dbReference type="Pfam" id="PF01584">
    <property type="entry name" value="CheW"/>
    <property type="match status" value="1"/>
</dbReference>
<dbReference type="KEGG" id="mseb:RE474_01790"/>
<keyword evidence="3" id="KW-1185">Reference proteome</keyword>
<dbReference type="PROSITE" id="PS50851">
    <property type="entry name" value="CHEW"/>
    <property type="match status" value="1"/>
</dbReference>
<dbReference type="Gene3D" id="2.40.50.180">
    <property type="entry name" value="CheA-289, Domain 4"/>
    <property type="match status" value="1"/>
</dbReference>
<dbReference type="GO" id="GO:0007165">
    <property type="term" value="P:signal transduction"/>
    <property type="evidence" value="ECO:0007669"/>
    <property type="project" value="InterPro"/>
</dbReference>
<evidence type="ECO:0000313" key="2">
    <source>
        <dbReference type="EMBL" id="WMW25477.1"/>
    </source>
</evidence>
<dbReference type="InterPro" id="IPR039315">
    <property type="entry name" value="CheW"/>
</dbReference>
<dbReference type="RefSeq" id="WP_309311281.1">
    <property type="nucleotide sequence ID" value="NZ_CP133592.1"/>
</dbReference>
<accession>A0AA51UKY2</accession>
<name>A0AA51UKY2_9EURY</name>
<dbReference type="GO" id="GO:0006935">
    <property type="term" value="P:chemotaxis"/>
    <property type="evidence" value="ECO:0007669"/>
    <property type="project" value="InterPro"/>
</dbReference>
<proteinExistence type="predicted"/>
<protein>
    <submittedName>
        <fullName evidence="2">Chemotaxis protein CheW</fullName>
    </submittedName>
</protein>
<dbReference type="PANTHER" id="PTHR22617:SF23">
    <property type="entry name" value="CHEMOTAXIS PROTEIN CHEW"/>
    <property type="match status" value="1"/>
</dbReference>
<dbReference type="Gene3D" id="2.30.30.40">
    <property type="entry name" value="SH3 Domains"/>
    <property type="match status" value="1"/>
</dbReference>
<organism evidence="2 3">
    <name type="scientific">Methanolobus sediminis</name>
    <dbReference type="NCBI Taxonomy" id="3072978"/>
    <lineage>
        <taxon>Archaea</taxon>
        <taxon>Methanobacteriati</taxon>
        <taxon>Methanobacteriota</taxon>
        <taxon>Stenosarchaea group</taxon>
        <taxon>Methanomicrobia</taxon>
        <taxon>Methanosarcinales</taxon>
        <taxon>Methanosarcinaceae</taxon>
        <taxon>Methanolobus</taxon>
    </lineage>
</organism>
<dbReference type="SUPFAM" id="SSF50341">
    <property type="entry name" value="CheW-like"/>
    <property type="match status" value="1"/>
</dbReference>
<sequence length="169" mass="18614">MEEFVKDGSSTEELLQLVICQLSDEEFGIDISRVKEIIRVPEITNIPQTLSYVEGMINLRGCLVPVIDLAKRFGLMSSTKDASSRIVVVELGNLTAGMIVDSVTEVLRISTDDIDKAPDIITKGVSERYIQGVGKIDGRLLVLLDIERVFTDEQKKMMSNLESAGIIPA</sequence>
<dbReference type="AlphaFoldDB" id="A0AA51UKY2"/>
<dbReference type="SMART" id="SM00260">
    <property type="entry name" value="CheW"/>
    <property type="match status" value="1"/>
</dbReference>
<dbReference type="GO" id="GO:0005829">
    <property type="term" value="C:cytosol"/>
    <property type="evidence" value="ECO:0007669"/>
    <property type="project" value="TreeGrafter"/>
</dbReference>